<name>A0AAD8S5C7_LOLMU</name>
<proteinExistence type="predicted"/>
<gene>
    <name evidence="2" type="ORF">QYE76_063354</name>
</gene>
<keyword evidence="3" id="KW-1185">Reference proteome</keyword>
<dbReference type="Proteomes" id="UP001231189">
    <property type="component" value="Unassembled WGS sequence"/>
</dbReference>
<protein>
    <submittedName>
        <fullName evidence="2">Uncharacterized protein</fullName>
    </submittedName>
</protein>
<evidence type="ECO:0000313" key="3">
    <source>
        <dbReference type="Proteomes" id="UP001231189"/>
    </source>
</evidence>
<dbReference type="PANTHER" id="PTHR35317:SF23">
    <property type="entry name" value="OS04G0629600 PROTEIN"/>
    <property type="match status" value="1"/>
</dbReference>
<feature type="compositionally biased region" description="Acidic residues" evidence="1">
    <location>
        <begin position="445"/>
        <end position="460"/>
    </location>
</feature>
<dbReference type="EMBL" id="JAUUTY010000004">
    <property type="protein sequence ID" value="KAK1645549.1"/>
    <property type="molecule type" value="Genomic_DNA"/>
</dbReference>
<accession>A0AAD8S5C7</accession>
<sequence>MPTVIQWQGELGDDAPSVGDVMASTARVMAQKMVVRGEQERDQAGEIDNLTVSLGQSTLVVLCRFHVGAGIPGVAPHYISPPSTFNVLLGSSCVPPLADGNGASSHARRRSAPDMVCRMLLRRAPPPRRHDKGRLWPPGKAASRASGRRAWTPLTPRCEPAPVRRVRVRVRQDKQGKEASAAMRYDAVEQLTGSNFPRWKNSIELCLAFNEFDYALREDKPVAPVASATGYDELKKTYDSKMEKWDKSNHIAMLVMNSFISPEIIGALPKKDTAKKFMEALEEQFKGSEKVYAHELFHKLLGKYKNDGDVRGHILRMINASNKLKNLKCELSDNLLIIMILESLPEEFDQFKINYNSMKEKWTLAEISPRIVQEEERMMRQNKDQAFHVGSSKRKHDGSGPQPDGDPETNDNGNPEGEENHQSDNEEDPHNNNAPPPPSHAEDVEKAEEDVAVNMEDDDG</sequence>
<feature type="region of interest" description="Disordered" evidence="1">
    <location>
        <begin position="385"/>
        <end position="460"/>
    </location>
</feature>
<feature type="region of interest" description="Disordered" evidence="1">
    <location>
        <begin position="125"/>
        <end position="156"/>
    </location>
</feature>
<evidence type="ECO:0000256" key="1">
    <source>
        <dbReference type="SAM" id="MobiDB-lite"/>
    </source>
</evidence>
<dbReference type="Pfam" id="PF14223">
    <property type="entry name" value="Retrotran_gag_2"/>
    <property type="match status" value="1"/>
</dbReference>
<comment type="caution">
    <text evidence="2">The sequence shown here is derived from an EMBL/GenBank/DDBJ whole genome shotgun (WGS) entry which is preliminary data.</text>
</comment>
<feature type="compositionally biased region" description="Basic and acidic residues" evidence="1">
    <location>
        <begin position="418"/>
        <end position="430"/>
    </location>
</feature>
<organism evidence="2 3">
    <name type="scientific">Lolium multiflorum</name>
    <name type="common">Italian ryegrass</name>
    <name type="synonym">Lolium perenne subsp. multiflorum</name>
    <dbReference type="NCBI Taxonomy" id="4521"/>
    <lineage>
        <taxon>Eukaryota</taxon>
        <taxon>Viridiplantae</taxon>
        <taxon>Streptophyta</taxon>
        <taxon>Embryophyta</taxon>
        <taxon>Tracheophyta</taxon>
        <taxon>Spermatophyta</taxon>
        <taxon>Magnoliopsida</taxon>
        <taxon>Liliopsida</taxon>
        <taxon>Poales</taxon>
        <taxon>Poaceae</taxon>
        <taxon>BOP clade</taxon>
        <taxon>Pooideae</taxon>
        <taxon>Poodae</taxon>
        <taxon>Poeae</taxon>
        <taxon>Poeae Chloroplast Group 2 (Poeae type)</taxon>
        <taxon>Loliodinae</taxon>
        <taxon>Loliinae</taxon>
        <taxon>Lolium</taxon>
    </lineage>
</organism>
<dbReference type="AlphaFoldDB" id="A0AAD8S5C7"/>
<evidence type="ECO:0000313" key="2">
    <source>
        <dbReference type="EMBL" id="KAK1645549.1"/>
    </source>
</evidence>
<reference evidence="2" key="1">
    <citation type="submission" date="2023-07" db="EMBL/GenBank/DDBJ databases">
        <title>A chromosome-level genome assembly of Lolium multiflorum.</title>
        <authorList>
            <person name="Chen Y."/>
            <person name="Copetti D."/>
            <person name="Kolliker R."/>
            <person name="Studer B."/>
        </authorList>
    </citation>
    <scope>NUCLEOTIDE SEQUENCE</scope>
    <source>
        <strain evidence="2">02402/16</strain>
        <tissue evidence="2">Leaf</tissue>
    </source>
</reference>
<feature type="compositionally biased region" description="Low complexity" evidence="1">
    <location>
        <begin position="141"/>
        <end position="150"/>
    </location>
</feature>
<dbReference type="PANTHER" id="PTHR35317">
    <property type="entry name" value="OS04G0629600 PROTEIN"/>
    <property type="match status" value="1"/>
</dbReference>